<proteinExistence type="predicted"/>
<evidence type="ECO:0000313" key="2">
    <source>
        <dbReference type="Proteomes" id="UP000485058"/>
    </source>
</evidence>
<comment type="caution">
    <text evidence="1">The sequence shown here is derived from an EMBL/GenBank/DDBJ whole genome shotgun (WGS) entry which is preliminary data.</text>
</comment>
<dbReference type="Proteomes" id="UP000485058">
    <property type="component" value="Unassembled WGS sequence"/>
</dbReference>
<name>A0A699Z3Y4_HAELA</name>
<evidence type="ECO:0000313" key="1">
    <source>
        <dbReference type="EMBL" id="GFH16791.1"/>
    </source>
</evidence>
<sequence>MRGQVVHLEEPRMGAGPRGRVDHAHYLRALEMQVDTGLSFNAIPKALKGSFAVMAPGQQLEVSIPCARSYGRASQDIALTVTEGQAREARGTGYCALAWDGKARRGQELLVLKC</sequence>
<dbReference type="EMBL" id="BLLF01001051">
    <property type="protein sequence ID" value="GFH16791.1"/>
    <property type="molecule type" value="Genomic_DNA"/>
</dbReference>
<protein>
    <submittedName>
        <fullName evidence="1">Uncharacterized protein</fullName>
    </submittedName>
</protein>
<reference evidence="1 2" key="1">
    <citation type="submission" date="2020-02" db="EMBL/GenBank/DDBJ databases">
        <title>Draft genome sequence of Haematococcus lacustris strain NIES-144.</title>
        <authorList>
            <person name="Morimoto D."/>
            <person name="Nakagawa S."/>
            <person name="Yoshida T."/>
            <person name="Sawayama S."/>
        </authorList>
    </citation>
    <scope>NUCLEOTIDE SEQUENCE [LARGE SCALE GENOMIC DNA]</scope>
    <source>
        <strain evidence="1 2">NIES-144</strain>
    </source>
</reference>
<keyword evidence="2" id="KW-1185">Reference proteome</keyword>
<gene>
    <name evidence="1" type="ORF">HaLaN_13285</name>
</gene>
<dbReference type="AlphaFoldDB" id="A0A699Z3Y4"/>
<accession>A0A699Z3Y4</accession>
<organism evidence="1 2">
    <name type="scientific">Haematococcus lacustris</name>
    <name type="common">Green alga</name>
    <name type="synonym">Haematococcus pluvialis</name>
    <dbReference type="NCBI Taxonomy" id="44745"/>
    <lineage>
        <taxon>Eukaryota</taxon>
        <taxon>Viridiplantae</taxon>
        <taxon>Chlorophyta</taxon>
        <taxon>core chlorophytes</taxon>
        <taxon>Chlorophyceae</taxon>
        <taxon>CS clade</taxon>
        <taxon>Chlamydomonadales</taxon>
        <taxon>Haematococcaceae</taxon>
        <taxon>Haematococcus</taxon>
    </lineage>
</organism>
<feature type="non-terminal residue" evidence="1">
    <location>
        <position position="114"/>
    </location>
</feature>